<dbReference type="InterPro" id="IPR036868">
    <property type="entry name" value="TusA-like_sf"/>
</dbReference>
<dbReference type="SUPFAM" id="SSF51905">
    <property type="entry name" value="FAD/NAD(P)-binding domain"/>
    <property type="match status" value="1"/>
</dbReference>
<dbReference type="Pfam" id="PF07992">
    <property type="entry name" value="Pyr_redox_2"/>
    <property type="match status" value="1"/>
</dbReference>
<evidence type="ECO:0000313" key="8">
    <source>
        <dbReference type="EMBL" id="TLS38761.1"/>
    </source>
</evidence>
<sequence length="641" mass="69994">MAKKVIIVGGVAGGASAAARLRRVNEETEIIMFERGEYISFANCGLPYYIGGAITQREKLLVQSVSGMKNRFNIDIRIKTEILAIDPVKKKITARNLVTGKTYDESYDTLLLSPGASPIKPPIKGIEAAENLYTLRNIPDMDKIKAFVDQRSPKHAVVIGGGFIGLEMAENLIDRGVDVTLVEMSNQVLGPLDFEMAAAVQEHLVQKGVKVILNDGVSSFENQGKTVVLTSGTKIETNMVLLAIGVKPENRLAKEAGLEIGQRGGIVVNEYLQTSAPDVYAIGDAVQVSHYMNGEPVQIPLAWPANRQGRIVADTIMGKKTAYKGTLGTAIAKIFDLTAASTGLNEKQLMQAGVVYKTVHVHPSSHAGYYPGANAIALKMLFSPDDGKIYGAQAVGKDGVDKRIDVLATAIKGSLTIYDLPDLELSYAPPYSSAKDPVNMAGYAAVNILEGNVETIQWHEMEQMITNREEIIDVREPEEYEMGHIETAVNIPLSQLRDRMGEIKNKKVIIYCQAGLRGYIASRILVQNGFKPINLDGGYKTYSTAVMPFKRCTNETSDKIVFDVIVDARGLACPQPLIMLHNEIKSLGEGKSIKVQVTDNGFLRDIEKWCSSKGHTLLSYKEEKECMEAVICKGKTLTQPV</sequence>
<evidence type="ECO:0000256" key="2">
    <source>
        <dbReference type="ARBA" id="ARBA00009130"/>
    </source>
</evidence>
<dbReference type="SUPFAM" id="SSF64307">
    <property type="entry name" value="SirA-like"/>
    <property type="match status" value="1"/>
</dbReference>
<dbReference type="SUPFAM" id="SSF52821">
    <property type="entry name" value="Rhodanese/Cell cycle control phosphatase"/>
    <property type="match status" value="1"/>
</dbReference>
<evidence type="ECO:0000256" key="3">
    <source>
        <dbReference type="ARBA" id="ARBA00022630"/>
    </source>
</evidence>
<keyword evidence="3" id="KW-0285">Flavoprotein</keyword>
<evidence type="ECO:0000259" key="7">
    <source>
        <dbReference type="PROSITE" id="PS50206"/>
    </source>
</evidence>
<dbReference type="InterPro" id="IPR023753">
    <property type="entry name" value="FAD/NAD-binding_dom"/>
</dbReference>
<dbReference type="SMART" id="SM00450">
    <property type="entry name" value="RHOD"/>
    <property type="match status" value="1"/>
</dbReference>
<dbReference type="InterPro" id="IPR050260">
    <property type="entry name" value="FAD-bd_OxRdtase"/>
</dbReference>
<dbReference type="GO" id="GO:0050451">
    <property type="term" value="F:CoA-disulfide reductase (NADPH) activity"/>
    <property type="evidence" value="ECO:0007669"/>
    <property type="project" value="UniProtKB-EC"/>
</dbReference>
<dbReference type="Gene3D" id="3.40.250.10">
    <property type="entry name" value="Rhodanese-like domain"/>
    <property type="match status" value="1"/>
</dbReference>
<feature type="domain" description="Rhodanese" evidence="7">
    <location>
        <begin position="465"/>
        <end position="551"/>
    </location>
</feature>
<keyword evidence="5 8" id="KW-0560">Oxidoreductase</keyword>
<dbReference type="Gene3D" id="3.30.110.40">
    <property type="entry name" value="TusA-like domain"/>
    <property type="match status" value="1"/>
</dbReference>
<evidence type="ECO:0000256" key="6">
    <source>
        <dbReference type="ARBA" id="ARBA00023284"/>
    </source>
</evidence>
<dbReference type="InterPro" id="IPR001763">
    <property type="entry name" value="Rhodanese-like_dom"/>
</dbReference>
<dbReference type="SUPFAM" id="SSF55424">
    <property type="entry name" value="FAD/NAD-linked reductases, dimerisation (C-terminal) domain"/>
    <property type="match status" value="1"/>
</dbReference>
<evidence type="ECO:0000313" key="9">
    <source>
        <dbReference type="Proteomes" id="UP000308230"/>
    </source>
</evidence>
<evidence type="ECO:0000256" key="5">
    <source>
        <dbReference type="ARBA" id="ARBA00023002"/>
    </source>
</evidence>
<dbReference type="PRINTS" id="PR00411">
    <property type="entry name" value="PNDRDTASEI"/>
</dbReference>
<dbReference type="Pfam" id="PF00581">
    <property type="entry name" value="Rhodanese"/>
    <property type="match status" value="1"/>
</dbReference>
<dbReference type="InterPro" id="IPR016156">
    <property type="entry name" value="FAD/NAD-linked_Rdtase_dimer_sf"/>
</dbReference>
<comment type="similarity">
    <text evidence="2">Belongs to the class-III pyridine nucleotide-disulfide oxidoreductase family.</text>
</comment>
<reference evidence="8 9" key="1">
    <citation type="submission" date="2019-04" db="EMBL/GenBank/DDBJ databases">
        <title>Bacillus caeni sp. nov., a bacterium isolated from mangrove sediment.</title>
        <authorList>
            <person name="Huang H."/>
            <person name="Mo K."/>
            <person name="Hu Y."/>
        </authorList>
    </citation>
    <scope>NUCLEOTIDE SEQUENCE [LARGE SCALE GENOMIC DNA]</scope>
    <source>
        <strain evidence="8 9">HB172195</strain>
    </source>
</reference>
<dbReference type="OrthoDB" id="9802028at2"/>
<dbReference type="EC" id="1.8.1.14" evidence="8"/>
<dbReference type="InterPro" id="IPR036188">
    <property type="entry name" value="FAD/NAD-bd_sf"/>
</dbReference>
<dbReference type="EMBL" id="SWLG01000001">
    <property type="protein sequence ID" value="TLS38761.1"/>
    <property type="molecule type" value="Genomic_DNA"/>
</dbReference>
<dbReference type="NCBIfam" id="NF010037">
    <property type="entry name" value="PRK13512.1"/>
    <property type="match status" value="1"/>
</dbReference>
<dbReference type="InterPro" id="IPR001455">
    <property type="entry name" value="TusA-like"/>
</dbReference>
<evidence type="ECO:0000256" key="4">
    <source>
        <dbReference type="ARBA" id="ARBA00022827"/>
    </source>
</evidence>
<dbReference type="Pfam" id="PF02852">
    <property type="entry name" value="Pyr_redox_dim"/>
    <property type="match status" value="1"/>
</dbReference>
<dbReference type="PRINTS" id="PR00368">
    <property type="entry name" value="FADPNR"/>
</dbReference>
<dbReference type="PANTHER" id="PTHR43429">
    <property type="entry name" value="PYRIDINE NUCLEOTIDE-DISULFIDE OXIDOREDUCTASE DOMAIN-CONTAINING"/>
    <property type="match status" value="1"/>
</dbReference>
<comment type="caution">
    <text evidence="8">The sequence shown here is derived from an EMBL/GenBank/DDBJ whole genome shotgun (WGS) entry which is preliminary data.</text>
</comment>
<dbReference type="CDD" id="cd01524">
    <property type="entry name" value="RHOD_Pyr_redox"/>
    <property type="match status" value="1"/>
</dbReference>
<keyword evidence="9" id="KW-1185">Reference proteome</keyword>
<keyword evidence="6" id="KW-0676">Redox-active center</keyword>
<dbReference type="InterPro" id="IPR036873">
    <property type="entry name" value="Rhodanese-like_dom_sf"/>
</dbReference>
<keyword evidence="4" id="KW-0274">FAD</keyword>
<dbReference type="RefSeq" id="WP_138121933.1">
    <property type="nucleotide sequence ID" value="NZ_SWLG01000001.1"/>
</dbReference>
<proteinExistence type="inferred from homology"/>
<organism evidence="8 9">
    <name type="scientific">Exobacillus caeni</name>
    <dbReference type="NCBI Taxonomy" id="2574798"/>
    <lineage>
        <taxon>Bacteria</taxon>
        <taxon>Bacillati</taxon>
        <taxon>Bacillota</taxon>
        <taxon>Bacilli</taxon>
        <taxon>Bacillales</taxon>
        <taxon>Guptibacillaceae</taxon>
        <taxon>Exobacillus</taxon>
    </lineage>
</organism>
<protein>
    <submittedName>
        <fullName evidence="8">CoA-disulfide reductase</fullName>
        <ecNumber evidence="8">1.8.1.14</ecNumber>
    </submittedName>
</protein>
<dbReference type="Pfam" id="PF01206">
    <property type="entry name" value="TusA"/>
    <property type="match status" value="1"/>
</dbReference>
<dbReference type="InterPro" id="IPR004099">
    <property type="entry name" value="Pyr_nucl-diS_OxRdtase_dimer"/>
</dbReference>
<dbReference type="PANTHER" id="PTHR43429:SF1">
    <property type="entry name" value="NAD(P)H SULFUR OXIDOREDUCTASE (COA-DEPENDENT)"/>
    <property type="match status" value="1"/>
</dbReference>
<dbReference type="PROSITE" id="PS50206">
    <property type="entry name" value="RHODANESE_3"/>
    <property type="match status" value="1"/>
</dbReference>
<evidence type="ECO:0000256" key="1">
    <source>
        <dbReference type="ARBA" id="ARBA00001974"/>
    </source>
</evidence>
<dbReference type="Proteomes" id="UP000308230">
    <property type="component" value="Unassembled WGS sequence"/>
</dbReference>
<comment type="cofactor">
    <cofactor evidence="1">
        <name>FAD</name>
        <dbReference type="ChEBI" id="CHEBI:57692"/>
    </cofactor>
</comment>
<gene>
    <name evidence="8" type="ORF">FCL54_00120</name>
</gene>
<dbReference type="PROSITE" id="PS01148">
    <property type="entry name" value="UPF0033"/>
    <property type="match status" value="1"/>
</dbReference>
<accession>A0A5R9F6V4</accession>
<dbReference type="AlphaFoldDB" id="A0A5R9F6V4"/>
<name>A0A5R9F6V4_9BACL</name>
<dbReference type="Gene3D" id="3.50.50.60">
    <property type="entry name" value="FAD/NAD(P)-binding domain"/>
    <property type="match status" value="2"/>
</dbReference>